<keyword evidence="9" id="KW-0560">Oxidoreductase</keyword>
<evidence type="ECO:0000313" key="14">
    <source>
        <dbReference type="EMBL" id="EIW81246.1"/>
    </source>
</evidence>
<dbReference type="OMA" id="FVYRGFM"/>
<dbReference type="InterPro" id="IPR002403">
    <property type="entry name" value="Cyt_P450_E_grp-IV"/>
</dbReference>
<keyword evidence="6" id="KW-0812">Transmembrane</keyword>
<dbReference type="GO" id="GO:0004497">
    <property type="term" value="F:monooxygenase activity"/>
    <property type="evidence" value="ECO:0007669"/>
    <property type="project" value="UniProtKB-KW"/>
</dbReference>
<keyword evidence="5 13" id="KW-0349">Heme</keyword>
<evidence type="ECO:0000256" key="12">
    <source>
        <dbReference type="ARBA" id="ARBA00023136"/>
    </source>
</evidence>
<dbReference type="EMBL" id="JH711578">
    <property type="protein sequence ID" value="EIW81246.1"/>
    <property type="molecule type" value="Genomic_DNA"/>
</dbReference>
<dbReference type="Proteomes" id="UP000053558">
    <property type="component" value="Unassembled WGS sequence"/>
</dbReference>
<evidence type="ECO:0000256" key="6">
    <source>
        <dbReference type="ARBA" id="ARBA00022692"/>
    </source>
</evidence>
<dbReference type="RefSeq" id="XP_007768643.1">
    <property type="nucleotide sequence ID" value="XM_007770453.1"/>
</dbReference>
<proteinExistence type="inferred from homology"/>
<evidence type="ECO:0000313" key="15">
    <source>
        <dbReference type="Proteomes" id="UP000053558"/>
    </source>
</evidence>
<evidence type="ECO:0000256" key="1">
    <source>
        <dbReference type="ARBA" id="ARBA00001971"/>
    </source>
</evidence>
<name>A0A5M3MQB3_CONPW</name>
<dbReference type="PRINTS" id="PR00385">
    <property type="entry name" value="P450"/>
</dbReference>
<reference evidence="15" key="1">
    <citation type="journal article" date="2012" name="Science">
        <title>The Paleozoic origin of enzymatic lignin decomposition reconstructed from 31 fungal genomes.</title>
        <authorList>
            <person name="Floudas D."/>
            <person name="Binder M."/>
            <person name="Riley R."/>
            <person name="Barry K."/>
            <person name="Blanchette R.A."/>
            <person name="Henrissat B."/>
            <person name="Martinez A.T."/>
            <person name="Otillar R."/>
            <person name="Spatafora J.W."/>
            <person name="Yadav J.S."/>
            <person name="Aerts A."/>
            <person name="Benoit I."/>
            <person name="Boyd A."/>
            <person name="Carlson A."/>
            <person name="Copeland A."/>
            <person name="Coutinho P.M."/>
            <person name="de Vries R.P."/>
            <person name="Ferreira P."/>
            <person name="Findley K."/>
            <person name="Foster B."/>
            <person name="Gaskell J."/>
            <person name="Glotzer D."/>
            <person name="Gorecki P."/>
            <person name="Heitman J."/>
            <person name="Hesse C."/>
            <person name="Hori C."/>
            <person name="Igarashi K."/>
            <person name="Jurgens J.A."/>
            <person name="Kallen N."/>
            <person name="Kersten P."/>
            <person name="Kohler A."/>
            <person name="Kuees U."/>
            <person name="Kumar T.K.A."/>
            <person name="Kuo A."/>
            <person name="LaButti K."/>
            <person name="Larrondo L.F."/>
            <person name="Lindquist E."/>
            <person name="Ling A."/>
            <person name="Lombard V."/>
            <person name="Lucas S."/>
            <person name="Lundell T."/>
            <person name="Martin R."/>
            <person name="McLaughlin D.J."/>
            <person name="Morgenstern I."/>
            <person name="Morin E."/>
            <person name="Murat C."/>
            <person name="Nagy L.G."/>
            <person name="Nolan M."/>
            <person name="Ohm R.A."/>
            <person name="Patyshakuliyeva A."/>
            <person name="Rokas A."/>
            <person name="Ruiz-Duenas F.J."/>
            <person name="Sabat G."/>
            <person name="Salamov A."/>
            <person name="Samejima M."/>
            <person name="Schmutz J."/>
            <person name="Slot J.C."/>
            <person name="St John F."/>
            <person name="Stenlid J."/>
            <person name="Sun H."/>
            <person name="Sun S."/>
            <person name="Syed K."/>
            <person name="Tsang A."/>
            <person name="Wiebenga A."/>
            <person name="Young D."/>
            <person name="Pisabarro A."/>
            <person name="Eastwood D.C."/>
            <person name="Martin F."/>
            <person name="Cullen D."/>
            <person name="Grigoriev I.V."/>
            <person name="Hibbett D.S."/>
        </authorList>
    </citation>
    <scope>NUCLEOTIDE SEQUENCE [LARGE SCALE GENOMIC DNA]</scope>
    <source>
        <strain evidence="15">RWD-64-598 SS2</strain>
    </source>
</reference>
<keyword evidence="7 13" id="KW-0479">Metal-binding</keyword>
<dbReference type="GO" id="GO:0016705">
    <property type="term" value="F:oxidoreductase activity, acting on paired donors, with incorporation or reduction of molecular oxygen"/>
    <property type="evidence" value="ECO:0007669"/>
    <property type="project" value="InterPro"/>
</dbReference>
<evidence type="ECO:0000256" key="11">
    <source>
        <dbReference type="ARBA" id="ARBA00023033"/>
    </source>
</evidence>
<feature type="binding site" description="axial binding residue" evidence="13">
    <location>
        <position position="479"/>
    </location>
    <ligand>
        <name>heme</name>
        <dbReference type="ChEBI" id="CHEBI:30413"/>
    </ligand>
    <ligandPart>
        <name>Fe</name>
        <dbReference type="ChEBI" id="CHEBI:18248"/>
    </ligandPart>
</feature>
<comment type="subcellular location">
    <subcellularLocation>
        <location evidence="2">Membrane</location>
    </subcellularLocation>
</comment>
<evidence type="ECO:0000256" key="2">
    <source>
        <dbReference type="ARBA" id="ARBA00004370"/>
    </source>
</evidence>
<evidence type="ECO:0000256" key="4">
    <source>
        <dbReference type="ARBA" id="ARBA00010617"/>
    </source>
</evidence>
<dbReference type="PRINTS" id="PR00465">
    <property type="entry name" value="EP450IV"/>
</dbReference>
<keyword evidence="15" id="KW-1185">Reference proteome</keyword>
<comment type="pathway">
    <text evidence="3">Secondary metabolite biosynthesis; terpenoid biosynthesis.</text>
</comment>
<evidence type="ECO:0000256" key="10">
    <source>
        <dbReference type="ARBA" id="ARBA00023004"/>
    </source>
</evidence>
<dbReference type="Pfam" id="PF00067">
    <property type="entry name" value="p450"/>
    <property type="match status" value="1"/>
</dbReference>
<dbReference type="GeneID" id="19211380"/>
<comment type="cofactor">
    <cofactor evidence="1 13">
        <name>heme</name>
        <dbReference type="ChEBI" id="CHEBI:30413"/>
    </cofactor>
</comment>
<dbReference type="InterPro" id="IPR001128">
    <property type="entry name" value="Cyt_P450"/>
</dbReference>
<keyword evidence="12" id="KW-0472">Membrane</keyword>
<dbReference type="GO" id="GO:0005506">
    <property type="term" value="F:iron ion binding"/>
    <property type="evidence" value="ECO:0007669"/>
    <property type="project" value="InterPro"/>
</dbReference>
<keyword evidence="8" id="KW-1133">Transmembrane helix</keyword>
<evidence type="ECO:0000256" key="7">
    <source>
        <dbReference type="ARBA" id="ARBA00022723"/>
    </source>
</evidence>
<dbReference type="PANTHER" id="PTHR24305">
    <property type="entry name" value="CYTOCHROME P450"/>
    <property type="match status" value="1"/>
</dbReference>
<dbReference type="SUPFAM" id="SSF48264">
    <property type="entry name" value="Cytochrome P450"/>
    <property type="match status" value="1"/>
</dbReference>
<evidence type="ECO:0000256" key="3">
    <source>
        <dbReference type="ARBA" id="ARBA00004721"/>
    </source>
</evidence>
<dbReference type="PANTHER" id="PTHR24305:SF166">
    <property type="entry name" value="CYTOCHROME P450 12A4, MITOCHONDRIAL-RELATED"/>
    <property type="match status" value="1"/>
</dbReference>
<keyword evidence="10 13" id="KW-0408">Iron</keyword>
<keyword evidence="11" id="KW-0503">Monooxygenase</keyword>
<gene>
    <name evidence="14" type="ORF">CONPUDRAFT_90258</name>
</gene>
<comment type="similarity">
    <text evidence="4">Belongs to the cytochrome P450 family.</text>
</comment>
<dbReference type="InterPro" id="IPR050121">
    <property type="entry name" value="Cytochrome_P450_monoxygenase"/>
</dbReference>
<dbReference type="AlphaFoldDB" id="A0A5M3MQB3"/>
<evidence type="ECO:0000256" key="8">
    <source>
        <dbReference type="ARBA" id="ARBA00022989"/>
    </source>
</evidence>
<evidence type="ECO:0000256" key="9">
    <source>
        <dbReference type="ARBA" id="ARBA00023002"/>
    </source>
</evidence>
<accession>A0A5M3MQB3</accession>
<evidence type="ECO:0000256" key="13">
    <source>
        <dbReference type="PIRSR" id="PIRSR602403-1"/>
    </source>
</evidence>
<dbReference type="InterPro" id="IPR036396">
    <property type="entry name" value="Cyt_P450_sf"/>
</dbReference>
<comment type="caution">
    <text evidence="14">The sequence shown here is derived from an EMBL/GenBank/DDBJ whole genome shotgun (WGS) entry which is preliminary data.</text>
</comment>
<dbReference type="Gene3D" id="1.10.630.10">
    <property type="entry name" value="Cytochrome P450"/>
    <property type="match status" value="1"/>
</dbReference>
<protein>
    <submittedName>
        <fullName evidence="14">Cytochrome P450</fullName>
    </submittedName>
</protein>
<sequence length="544" mass="61550">MDFLPSWSMQSGLLLLFVALASLAFIIQDLLKLLLRQYVSPLRNLRGPPVSSRLFGNLKEMYNQENTGLLADWEATYGQVYAYKGFFGGSRLMVTDLNALSYILGEPDLYQKPRFVRDNLAAMGAGHEGLLTVEGDTHRRQGPAFGGPQIRTLYPVIWQKAYQLKMIWLDKITNNGDKESCEVDVLYWLSRVALDIIGLAGFGYSFNALTEPNNVLSEAYAAIFSNARKLQSRTIFESWIPLLRKFRHESSEEKEAQAIVNRIGNELIEQRRLDSLEQASNTQSSKSTNKDLLSILVQSNLAASVNQGMTLPEVMCQISTFLIAGHETTASALTWCMYALAKSPASQRALRRALQTISPESETLDDEVDRLPYLDWVVRESLRLHAPITWTMRAAMSDDEIPVQQPYLDKHGRERTSISLKKHDIITIPIQAINKSKVLWGEDTLTFRPERWEHPPEKIKMIHGLYSNTMTFLTGQRSCIGYRLALAEIKILLYVLVRDIEVSIDPTISIDKTFSIVARPSVQPDRSRNTMPLLLRAVQAVQQP</sequence>
<dbReference type="KEGG" id="cput:CONPUDRAFT_90258"/>
<dbReference type="GO" id="GO:0020037">
    <property type="term" value="F:heme binding"/>
    <property type="evidence" value="ECO:0007669"/>
    <property type="project" value="InterPro"/>
</dbReference>
<dbReference type="OrthoDB" id="1470350at2759"/>
<dbReference type="GO" id="GO:0016020">
    <property type="term" value="C:membrane"/>
    <property type="evidence" value="ECO:0007669"/>
    <property type="project" value="UniProtKB-SubCell"/>
</dbReference>
<evidence type="ECO:0000256" key="5">
    <source>
        <dbReference type="ARBA" id="ARBA00022617"/>
    </source>
</evidence>
<organism evidence="14 15">
    <name type="scientific">Coniophora puteana (strain RWD-64-598)</name>
    <name type="common">Brown rot fungus</name>
    <dbReference type="NCBI Taxonomy" id="741705"/>
    <lineage>
        <taxon>Eukaryota</taxon>
        <taxon>Fungi</taxon>
        <taxon>Dikarya</taxon>
        <taxon>Basidiomycota</taxon>
        <taxon>Agaricomycotina</taxon>
        <taxon>Agaricomycetes</taxon>
        <taxon>Agaricomycetidae</taxon>
        <taxon>Boletales</taxon>
        <taxon>Coniophorineae</taxon>
        <taxon>Coniophoraceae</taxon>
        <taxon>Coniophora</taxon>
    </lineage>
</organism>